<evidence type="ECO:0000256" key="1">
    <source>
        <dbReference type="ARBA" id="ARBA00004328"/>
    </source>
</evidence>
<evidence type="ECO:0000256" key="3">
    <source>
        <dbReference type="ARBA" id="ARBA00022561"/>
    </source>
</evidence>
<comment type="subcellular location">
    <subcellularLocation>
        <location evidence="1">Virion</location>
    </subcellularLocation>
</comment>
<evidence type="ECO:0000256" key="5">
    <source>
        <dbReference type="ARBA" id="ARBA00032627"/>
    </source>
</evidence>
<dbReference type="GO" id="GO:0019028">
    <property type="term" value="C:viral capsid"/>
    <property type="evidence" value="ECO:0007669"/>
    <property type="project" value="UniProtKB-KW"/>
</dbReference>
<protein>
    <recommendedName>
        <fullName evidence="5">Readthrough protein</fullName>
    </recommendedName>
</protein>
<proteinExistence type="inferred from homology"/>
<name>A0A097RN23_9VIRU</name>
<accession>A0A097RN23</accession>
<feature type="region of interest" description="Disordered" evidence="6">
    <location>
        <begin position="210"/>
        <end position="248"/>
    </location>
</feature>
<evidence type="ECO:0000256" key="6">
    <source>
        <dbReference type="SAM" id="MobiDB-lite"/>
    </source>
</evidence>
<dbReference type="Pfam" id="PF00894">
    <property type="entry name" value="Luteo_coat"/>
    <property type="match status" value="1"/>
</dbReference>
<evidence type="ECO:0000313" key="7">
    <source>
        <dbReference type="EMBL" id="AIU80174.1"/>
    </source>
</evidence>
<dbReference type="Pfam" id="PF01690">
    <property type="entry name" value="PLRV_ORF5"/>
    <property type="match status" value="1"/>
</dbReference>
<feature type="region of interest" description="Disordered" evidence="6">
    <location>
        <begin position="1"/>
        <end position="61"/>
    </location>
</feature>
<dbReference type="InterPro" id="IPR002929">
    <property type="entry name" value="PLrV_ORF5"/>
</dbReference>
<dbReference type="InterPro" id="IPR001517">
    <property type="entry name" value="Luteo_coat"/>
</dbReference>
<keyword evidence="3" id="KW-0167">Capsid protein</keyword>
<dbReference type="EMBL" id="KM233706">
    <property type="protein sequence ID" value="AIU80174.1"/>
    <property type="molecule type" value="Genomic_RNA"/>
</dbReference>
<dbReference type="SUPFAM" id="SSF101447">
    <property type="entry name" value="Formin homology 2 domain (FH2 domain)"/>
    <property type="match status" value="1"/>
</dbReference>
<sequence>MARRPRGSRGGKGKKKQNAGRRNPSRMARPAQPIYVVQRPPNQGTGRRGRRNRNRRLRAQGYGLGGKHETLKFTKEDIKRNSSGYITFGPSLSEHPAFSNGNLKAYKHYRITRINVEYLSESTDQAPGAIKFEMDTSLSATKVTSPIHRFPIKKNGRYTWTAPHINGQLTRETTSDQCRFLYEATTTSTEPAGVFNFTYDVHLMDNKYVEGASPSPSPPPPGPAPPPPPPPPPPAPPPEPTPAKRFWGYDGTPVSKISTARNDQNIDVKSLNSIRLWKWENESWTDTVLTANYSKNDRVEAIPYFLVPVAKGTHRVYIECEGDYGVKSIGGKADGCWGGIICFDSKKDGWMARPYSSCKMTNYKARTTFVCGHPDAELNGCKFPKERGVESDCQISFHLEVEDDGYFAMQPPPIQKSHEYNYDTSYAAYTDKNMEWGSISISIDEVDTARPEYESTFRNKPEKPNSITRWISQLNVVKLVVGAETTAEETNQQSDQIPVGTYRKRASDDDYPLLYEYDDNPPDSEIENWEFVTPTPIAPDLPRPVPRTETRFAPKATLLRKVDPEHFDTNPSIDEAERLAEFHRFTPAQNREAAEQMEVKTQNKRETWAPSVAGSTSSRFTGNLRGRFASRPDPRLAQLTTEQRRAYESERNSLGSQAAKIWLDNLFKS</sequence>
<dbReference type="GO" id="GO:0005198">
    <property type="term" value="F:structural molecule activity"/>
    <property type="evidence" value="ECO:0007669"/>
    <property type="project" value="InterPro"/>
</dbReference>
<reference evidence="7" key="1">
    <citation type="journal article" date="2014" name="Arch. Virol.">
        <title>The complete genome sequence of a new polerovirus in strawberry plants showing strawberry decline symptoms from eastern Canada.</title>
        <authorList>
            <person name="Xiang Y."/>
            <person name="Bernardy M."/>
            <person name="Bhagwat B."/>
            <person name="Wiersma P.A."/>
            <person name="DeYoung R.M."/>
            <person name="Bouthillier M."/>
        </authorList>
    </citation>
    <scope>NUCLEOTIDE SEQUENCE</scope>
    <source>
        <strain evidence="7">AB4101</strain>
    </source>
</reference>
<evidence type="ECO:0000256" key="4">
    <source>
        <dbReference type="ARBA" id="ARBA00022844"/>
    </source>
</evidence>
<feature type="compositionally biased region" description="Basic residues" evidence="6">
    <location>
        <begin position="47"/>
        <end position="58"/>
    </location>
</feature>
<comment type="similarity">
    <text evidence="2">Belongs to the luteoviruses readthrough protein family.</text>
</comment>
<feature type="region of interest" description="Disordered" evidence="6">
    <location>
        <begin position="601"/>
        <end position="635"/>
    </location>
</feature>
<keyword evidence="4" id="KW-0946">Virion</keyword>
<organism evidence="7">
    <name type="scientific">Strawberry polerovirus 1</name>
    <dbReference type="NCBI Taxonomy" id="1564903"/>
    <lineage>
        <taxon>Viruses</taxon>
        <taxon>Riboviria</taxon>
        <taxon>Orthornavirae</taxon>
        <taxon>Pisuviricota</taxon>
        <taxon>Pisoniviricetes</taxon>
        <taxon>Sobelivirales</taxon>
        <taxon>Solemoviridae</taxon>
        <taxon>Polerovirus</taxon>
        <taxon>Polerovirus SPV</taxon>
    </lineage>
</organism>
<dbReference type="PRINTS" id="PR00915">
    <property type="entry name" value="LUTEOGP1COAT"/>
</dbReference>
<feature type="compositionally biased region" description="Pro residues" evidence="6">
    <location>
        <begin position="215"/>
        <end position="241"/>
    </location>
</feature>
<evidence type="ECO:0000256" key="2">
    <source>
        <dbReference type="ARBA" id="ARBA00007852"/>
    </source>
</evidence>
<feature type="compositionally biased region" description="Basic residues" evidence="6">
    <location>
        <begin position="1"/>
        <end position="19"/>
    </location>
</feature>